<proteinExistence type="predicted"/>
<comment type="caution">
    <text evidence="2">The sequence shown here is derived from an EMBL/GenBank/DDBJ whole genome shotgun (WGS) entry which is preliminary data.</text>
</comment>
<protein>
    <submittedName>
        <fullName evidence="2">Uncharacterized protein</fullName>
    </submittedName>
</protein>
<dbReference type="Proteomes" id="UP000289660">
    <property type="component" value="Unassembled WGS sequence"/>
</dbReference>
<evidence type="ECO:0000313" key="2">
    <source>
        <dbReference type="EMBL" id="GCE58397.1"/>
    </source>
</evidence>
<organism evidence="2 3">
    <name type="scientific">Microcystis aeruginosa NIES-4285</name>
    <dbReference type="NCBI Taxonomy" id="2497681"/>
    <lineage>
        <taxon>Bacteria</taxon>
        <taxon>Bacillati</taxon>
        <taxon>Cyanobacteriota</taxon>
        <taxon>Cyanophyceae</taxon>
        <taxon>Oscillatoriophycideae</taxon>
        <taxon>Chroococcales</taxon>
        <taxon>Microcystaceae</taxon>
        <taxon>Microcystis</taxon>
    </lineage>
</organism>
<evidence type="ECO:0000313" key="3">
    <source>
        <dbReference type="Proteomes" id="UP000289660"/>
    </source>
</evidence>
<dbReference type="EMBL" id="BIFY01000003">
    <property type="protein sequence ID" value="GCE58397.1"/>
    <property type="molecule type" value="Genomic_DNA"/>
</dbReference>
<reference evidence="3" key="1">
    <citation type="submission" date="2018-12" db="EMBL/GenBank/DDBJ databases">
        <title>Genome sequence of Microcystis aeruginosa NIES-4285.</title>
        <authorList>
            <person name="Tanabe Y."/>
        </authorList>
    </citation>
    <scope>NUCLEOTIDE SEQUENCE [LARGE SCALE GENOMIC DNA]</scope>
    <source>
        <strain evidence="3">NIES-4285</strain>
    </source>
</reference>
<dbReference type="AlphaFoldDB" id="A0A402D870"/>
<accession>A0A402D870</accession>
<feature type="transmembrane region" description="Helical" evidence="1">
    <location>
        <begin position="6"/>
        <end position="23"/>
    </location>
</feature>
<keyword evidence="1" id="KW-1133">Transmembrane helix</keyword>
<sequence>MLIVVMATYLFFNLVISLAMNQLNKRVKIQER</sequence>
<keyword evidence="1" id="KW-0472">Membrane</keyword>
<evidence type="ECO:0000256" key="1">
    <source>
        <dbReference type="SAM" id="Phobius"/>
    </source>
</evidence>
<keyword evidence="1" id="KW-0812">Transmembrane</keyword>
<name>A0A402D870_MICAE</name>
<gene>
    <name evidence="2" type="ORF">MiAbB_00303</name>
</gene>